<feature type="region of interest" description="Disordered" evidence="1">
    <location>
        <begin position="74"/>
        <end position="93"/>
    </location>
</feature>
<keyword evidence="3" id="KW-1185">Reference proteome</keyword>
<gene>
    <name evidence="2" type="ORF">IEQ34_013190</name>
</gene>
<name>A0AAV7G7P2_DENCH</name>
<proteinExistence type="predicted"/>
<dbReference type="Proteomes" id="UP000775213">
    <property type="component" value="Unassembled WGS sequence"/>
</dbReference>
<reference evidence="2 3" key="1">
    <citation type="journal article" date="2021" name="Hortic Res">
        <title>Chromosome-scale assembly of the Dendrobium chrysotoxum genome enhances the understanding of orchid evolution.</title>
        <authorList>
            <person name="Zhang Y."/>
            <person name="Zhang G.Q."/>
            <person name="Zhang D."/>
            <person name="Liu X.D."/>
            <person name="Xu X.Y."/>
            <person name="Sun W.H."/>
            <person name="Yu X."/>
            <person name="Zhu X."/>
            <person name="Wang Z.W."/>
            <person name="Zhao X."/>
            <person name="Zhong W.Y."/>
            <person name="Chen H."/>
            <person name="Yin W.L."/>
            <person name="Huang T."/>
            <person name="Niu S.C."/>
            <person name="Liu Z.J."/>
        </authorList>
    </citation>
    <scope>NUCLEOTIDE SEQUENCE [LARGE SCALE GENOMIC DNA]</scope>
    <source>
        <strain evidence="2">Lindl</strain>
    </source>
</reference>
<sequence>MKRMIEMQLKASPTIPRDEPKRKEILEEMMRKLMEKRSKTPLTVPITNPNQDLTWIPLAKSKGKEIGRKGFDEESFVDQEPPPKAPIKGGSGFPEGGTAIMELCGGYGGVADHYERHFGQVE</sequence>
<comment type="caution">
    <text evidence="2">The sequence shown here is derived from an EMBL/GenBank/DDBJ whole genome shotgun (WGS) entry which is preliminary data.</text>
</comment>
<evidence type="ECO:0000256" key="1">
    <source>
        <dbReference type="SAM" id="MobiDB-lite"/>
    </source>
</evidence>
<evidence type="ECO:0000313" key="3">
    <source>
        <dbReference type="Proteomes" id="UP000775213"/>
    </source>
</evidence>
<dbReference type="AlphaFoldDB" id="A0AAV7G7P2"/>
<evidence type="ECO:0000313" key="2">
    <source>
        <dbReference type="EMBL" id="KAH0457875.1"/>
    </source>
</evidence>
<accession>A0AAV7G7P2</accession>
<protein>
    <submittedName>
        <fullName evidence="2">Uncharacterized protein</fullName>
    </submittedName>
</protein>
<dbReference type="EMBL" id="JAGFBR010000012">
    <property type="protein sequence ID" value="KAH0457875.1"/>
    <property type="molecule type" value="Genomic_DNA"/>
</dbReference>
<organism evidence="2 3">
    <name type="scientific">Dendrobium chrysotoxum</name>
    <name type="common">Orchid</name>
    <dbReference type="NCBI Taxonomy" id="161865"/>
    <lineage>
        <taxon>Eukaryota</taxon>
        <taxon>Viridiplantae</taxon>
        <taxon>Streptophyta</taxon>
        <taxon>Embryophyta</taxon>
        <taxon>Tracheophyta</taxon>
        <taxon>Spermatophyta</taxon>
        <taxon>Magnoliopsida</taxon>
        <taxon>Liliopsida</taxon>
        <taxon>Asparagales</taxon>
        <taxon>Orchidaceae</taxon>
        <taxon>Epidendroideae</taxon>
        <taxon>Malaxideae</taxon>
        <taxon>Dendrobiinae</taxon>
        <taxon>Dendrobium</taxon>
    </lineage>
</organism>